<accession>A0A515CZX2</accession>
<keyword evidence="1" id="KW-1277">Toxin-antitoxin system</keyword>
<proteinExistence type="predicted"/>
<evidence type="ECO:0000256" key="1">
    <source>
        <dbReference type="ARBA" id="ARBA00022649"/>
    </source>
</evidence>
<evidence type="ECO:0000313" key="2">
    <source>
        <dbReference type="EMBL" id="QDL33686.1"/>
    </source>
</evidence>
<dbReference type="STRING" id="614.XJ20_19365"/>
<dbReference type="EMBL" id="CP033893">
    <property type="protein sequence ID" value="QDL33686.1"/>
    <property type="molecule type" value="Genomic_DNA"/>
</dbReference>
<dbReference type="Pfam" id="PF05016">
    <property type="entry name" value="ParE_toxin"/>
    <property type="match status" value="1"/>
</dbReference>
<evidence type="ECO:0000313" key="3">
    <source>
        <dbReference type="Proteomes" id="UP000317572"/>
    </source>
</evidence>
<gene>
    <name evidence="2" type="ORF">EGO53_18580</name>
</gene>
<reference evidence="2 3" key="1">
    <citation type="submission" date="2018-11" db="EMBL/GenBank/DDBJ databases">
        <title>The first complete genome of Serratia liquefaciens isolated from metalophyte plant revel distinctness adaptive mechanisms in an extreme habitat.</title>
        <authorList>
            <person name="Caneschi W.L."/>
            <person name="Sanchez A.B."/>
            <person name="Felestrino E.B."/>
            <person name="Assis R.A.B."/>
            <person name="Lemes C.G.C."/>
            <person name="Cordeiro I.F."/>
            <person name="Fonseca N.P."/>
            <person name="Villa M."/>
            <person name="Vieira I.T."/>
            <person name="Moraes L.A."/>
            <person name="Kamino L.H.Y."/>
            <person name="do Carmo F."/>
            <person name="Garcia C.M."/>
            <person name="Almeida N.F."/>
            <person name="Silva R.S."/>
            <person name="Ferro J.A."/>
            <person name="Ferro M.I.T."/>
            <person name="Varani A.M."/>
            <person name="Ferreira R.M."/>
            <person name="dos Santos V.L."/>
            <person name="Silva U.C."/>
            <person name="Setubal J.C."/>
            <person name="Moreira L.M."/>
        </authorList>
    </citation>
    <scope>NUCLEOTIDE SEQUENCE [LARGE SCALE GENOMIC DNA]</scope>
    <source>
        <strain evidence="2 3">FG3</strain>
    </source>
</reference>
<protein>
    <submittedName>
        <fullName evidence="2">Type II toxin-antitoxin system RelE/ParE family toxin</fullName>
    </submittedName>
</protein>
<sequence length="79" mass="8921">MRRARRKARSAAQKAVASIRSSINILAHHPQAGRPIEDMEIEFREWPNDFGNSGYIALYHFDGSTAVLLAVRYQSEAGY</sequence>
<dbReference type="Gene3D" id="3.30.2310.20">
    <property type="entry name" value="RelE-like"/>
    <property type="match status" value="1"/>
</dbReference>
<dbReference type="InterPro" id="IPR035093">
    <property type="entry name" value="RelE/ParE_toxin_dom_sf"/>
</dbReference>
<dbReference type="InterPro" id="IPR007712">
    <property type="entry name" value="RelE/ParE_toxin"/>
</dbReference>
<name>A0A515CZX2_SERLI</name>
<dbReference type="Proteomes" id="UP000317572">
    <property type="component" value="Chromosome"/>
</dbReference>
<organism evidence="2 3">
    <name type="scientific">Serratia liquefaciens</name>
    <dbReference type="NCBI Taxonomy" id="614"/>
    <lineage>
        <taxon>Bacteria</taxon>
        <taxon>Pseudomonadati</taxon>
        <taxon>Pseudomonadota</taxon>
        <taxon>Gammaproteobacteria</taxon>
        <taxon>Enterobacterales</taxon>
        <taxon>Yersiniaceae</taxon>
        <taxon>Serratia</taxon>
    </lineage>
</organism>
<dbReference type="AlphaFoldDB" id="A0A515CZX2"/>